<evidence type="ECO:0000313" key="4">
    <source>
        <dbReference type="Proteomes" id="UP000799536"/>
    </source>
</evidence>
<dbReference type="Pfam" id="PF22041">
    <property type="entry name" value="GST_C_7"/>
    <property type="match status" value="1"/>
</dbReference>
<dbReference type="Gene3D" id="3.40.30.10">
    <property type="entry name" value="Glutaredoxin"/>
    <property type="match status" value="1"/>
</dbReference>
<feature type="domain" description="Glutathione S-transferase UstS-like C-terminal" evidence="2">
    <location>
        <begin position="117"/>
        <end position="239"/>
    </location>
</feature>
<dbReference type="InterPro" id="IPR036249">
    <property type="entry name" value="Thioredoxin-like_sf"/>
</dbReference>
<keyword evidence="4" id="KW-1185">Reference proteome</keyword>
<dbReference type="OrthoDB" id="4951845at2759"/>
<sequence length="244" mass="28202">MSQTILYDLPTKEPCASWSLNPWEARMILNYKKIDYKTEWTEYPDVAPKLKSFGIPPNDKNDPGYFMDYTIPAIRYEDGTYSMDSWKIAQELEKRYPSPSLHLDDPVVVKVRDITQQLLRLLGANILAKIAQILPERSAEYFYRTRKEMFGMTLDEFEKVNGGEQSWEAAKEPSKELAGLLKESGGPFFLGETVSYADFIFVTFLEFLKRSDGETGDLFSRFVAQDKSFLTLYEACGKWLERDN</sequence>
<dbReference type="InterPro" id="IPR054416">
    <property type="entry name" value="GST_UstS-like_C"/>
</dbReference>
<proteinExistence type="predicted"/>
<dbReference type="AlphaFoldDB" id="A0A9P4MT37"/>
<dbReference type="InterPro" id="IPR036282">
    <property type="entry name" value="Glutathione-S-Trfase_C_sf"/>
</dbReference>
<gene>
    <name evidence="3" type="ORF">GQ43DRAFT_400414</name>
</gene>
<reference evidence="3" key="1">
    <citation type="journal article" date="2020" name="Stud. Mycol.">
        <title>101 Dothideomycetes genomes: a test case for predicting lifestyles and emergence of pathogens.</title>
        <authorList>
            <person name="Haridas S."/>
            <person name="Albert R."/>
            <person name="Binder M."/>
            <person name="Bloem J."/>
            <person name="Labutti K."/>
            <person name="Salamov A."/>
            <person name="Andreopoulos B."/>
            <person name="Baker S."/>
            <person name="Barry K."/>
            <person name="Bills G."/>
            <person name="Bluhm B."/>
            <person name="Cannon C."/>
            <person name="Castanera R."/>
            <person name="Culley D."/>
            <person name="Daum C."/>
            <person name="Ezra D."/>
            <person name="Gonzalez J."/>
            <person name="Henrissat B."/>
            <person name="Kuo A."/>
            <person name="Liang C."/>
            <person name="Lipzen A."/>
            <person name="Lutzoni F."/>
            <person name="Magnuson J."/>
            <person name="Mondo S."/>
            <person name="Nolan M."/>
            <person name="Ohm R."/>
            <person name="Pangilinan J."/>
            <person name="Park H.-J."/>
            <person name="Ramirez L."/>
            <person name="Alfaro M."/>
            <person name="Sun H."/>
            <person name="Tritt A."/>
            <person name="Yoshinaga Y."/>
            <person name="Zwiers L.-H."/>
            <person name="Turgeon B."/>
            <person name="Goodwin S."/>
            <person name="Spatafora J."/>
            <person name="Crous P."/>
            <person name="Grigoriev I."/>
        </authorList>
    </citation>
    <scope>NUCLEOTIDE SEQUENCE</scope>
    <source>
        <strain evidence="3">ATCC 74209</strain>
    </source>
</reference>
<evidence type="ECO:0000259" key="2">
    <source>
        <dbReference type="Pfam" id="PF22041"/>
    </source>
</evidence>
<evidence type="ECO:0008006" key="5">
    <source>
        <dbReference type="Google" id="ProtNLM"/>
    </source>
</evidence>
<name>A0A9P4MT37_9PLEO</name>
<dbReference type="Gene3D" id="1.20.1050.10">
    <property type="match status" value="1"/>
</dbReference>
<feature type="domain" description="GST N-terminal" evidence="1">
    <location>
        <begin position="18"/>
        <end position="94"/>
    </location>
</feature>
<dbReference type="InterPro" id="IPR004045">
    <property type="entry name" value="Glutathione_S-Trfase_N"/>
</dbReference>
<dbReference type="SUPFAM" id="SSF47616">
    <property type="entry name" value="GST C-terminal domain-like"/>
    <property type="match status" value="1"/>
</dbReference>
<dbReference type="SUPFAM" id="SSF52833">
    <property type="entry name" value="Thioredoxin-like"/>
    <property type="match status" value="1"/>
</dbReference>
<dbReference type="Pfam" id="PF13409">
    <property type="entry name" value="GST_N_2"/>
    <property type="match status" value="1"/>
</dbReference>
<dbReference type="CDD" id="cd03038">
    <property type="entry name" value="GST_N_etherase_LigE"/>
    <property type="match status" value="1"/>
</dbReference>
<evidence type="ECO:0000313" key="3">
    <source>
        <dbReference type="EMBL" id="KAF2198653.1"/>
    </source>
</evidence>
<organism evidence="3 4">
    <name type="scientific">Delitschia confertaspora ATCC 74209</name>
    <dbReference type="NCBI Taxonomy" id="1513339"/>
    <lineage>
        <taxon>Eukaryota</taxon>
        <taxon>Fungi</taxon>
        <taxon>Dikarya</taxon>
        <taxon>Ascomycota</taxon>
        <taxon>Pezizomycotina</taxon>
        <taxon>Dothideomycetes</taxon>
        <taxon>Pleosporomycetidae</taxon>
        <taxon>Pleosporales</taxon>
        <taxon>Delitschiaceae</taxon>
        <taxon>Delitschia</taxon>
    </lineage>
</organism>
<protein>
    <recommendedName>
        <fullName evidence="5">GST N-terminal domain-containing protein</fullName>
    </recommendedName>
</protein>
<dbReference type="EMBL" id="ML994127">
    <property type="protein sequence ID" value="KAF2198653.1"/>
    <property type="molecule type" value="Genomic_DNA"/>
</dbReference>
<dbReference type="Proteomes" id="UP000799536">
    <property type="component" value="Unassembled WGS sequence"/>
</dbReference>
<comment type="caution">
    <text evidence="3">The sequence shown here is derived from an EMBL/GenBank/DDBJ whole genome shotgun (WGS) entry which is preliminary data.</text>
</comment>
<evidence type="ECO:0000259" key="1">
    <source>
        <dbReference type="Pfam" id="PF13409"/>
    </source>
</evidence>
<accession>A0A9P4MT37</accession>